<proteinExistence type="predicted"/>
<evidence type="ECO:0000256" key="2">
    <source>
        <dbReference type="ARBA" id="ARBA00022722"/>
    </source>
</evidence>
<dbReference type="EMBL" id="PXYW01000005">
    <property type="protein sequence ID" value="PSR34973.1"/>
    <property type="molecule type" value="Genomic_DNA"/>
</dbReference>
<comment type="caution">
    <text evidence="4">The sequence shown here is derived from an EMBL/GenBank/DDBJ whole genome shotgun (WGS) entry which is preliminary data.</text>
</comment>
<keyword evidence="3" id="KW-0378">Hydrolase</keyword>
<keyword evidence="2" id="KW-0540">Nuclease</keyword>
<evidence type="ECO:0000313" key="5">
    <source>
        <dbReference type="Proteomes" id="UP000242972"/>
    </source>
</evidence>
<protein>
    <recommendedName>
        <fullName evidence="6">DUF86 domain-containing protein</fullName>
    </recommendedName>
</protein>
<keyword evidence="1" id="KW-1277">Toxin-antitoxin system</keyword>
<dbReference type="GO" id="GO:0004540">
    <property type="term" value="F:RNA nuclease activity"/>
    <property type="evidence" value="ECO:0007669"/>
    <property type="project" value="InterPro"/>
</dbReference>
<dbReference type="GO" id="GO:0016787">
    <property type="term" value="F:hydrolase activity"/>
    <property type="evidence" value="ECO:0007669"/>
    <property type="project" value="UniProtKB-KW"/>
</dbReference>
<organism evidence="4 5">
    <name type="scientific">Sulfobacillus benefaciens</name>
    <dbReference type="NCBI Taxonomy" id="453960"/>
    <lineage>
        <taxon>Bacteria</taxon>
        <taxon>Bacillati</taxon>
        <taxon>Bacillota</taxon>
        <taxon>Clostridia</taxon>
        <taxon>Eubacteriales</taxon>
        <taxon>Clostridiales Family XVII. Incertae Sedis</taxon>
        <taxon>Sulfobacillus</taxon>
    </lineage>
</organism>
<dbReference type="Proteomes" id="UP000242972">
    <property type="component" value="Unassembled WGS sequence"/>
</dbReference>
<reference evidence="4 5" key="1">
    <citation type="journal article" date="2014" name="BMC Genomics">
        <title>Comparison of environmental and isolate Sulfobacillus genomes reveals diverse carbon, sulfur, nitrogen, and hydrogen metabolisms.</title>
        <authorList>
            <person name="Justice N.B."/>
            <person name="Norman A."/>
            <person name="Brown C.T."/>
            <person name="Singh A."/>
            <person name="Thomas B.C."/>
            <person name="Banfield J.F."/>
        </authorList>
    </citation>
    <scope>NUCLEOTIDE SEQUENCE [LARGE SCALE GENOMIC DNA]</scope>
    <source>
        <strain evidence="4">AMDSBA4</strain>
    </source>
</reference>
<dbReference type="AlphaFoldDB" id="A0A2T2XKF6"/>
<dbReference type="GO" id="GO:0110001">
    <property type="term" value="C:toxin-antitoxin complex"/>
    <property type="evidence" value="ECO:0007669"/>
    <property type="project" value="InterPro"/>
</dbReference>
<sequence length="49" mass="5583">MDWRNIKGLRNVLIHGYAEVDLDCVWTIAQKPHPTARIGGSRARVGRRV</sequence>
<evidence type="ECO:0000313" key="4">
    <source>
        <dbReference type="EMBL" id="PSR34973.1"/>
    </source>
</evidence>
<dbReference type="Pfam" id="PF01934">
    <property type="entry name" value="HepT-like"/>
    <property type="match status" value="1"/>
</dbReference>
<accession>A0A2T2XKF6</accession>
<evidence type="ECO:0000256" key="3">
    <source>
        <dbReference type="ARBA" id="ARBA00022801"/>
    </source>
</evidence>
<evidence type="ECO:0000256" key="1">
    <source>
        <dbReference type="ARBA" id="ARBA00022649"/>
    </source>
</evidence>
<gene>
    <name evidence="4" type="ORF">C7B46_03010</name>
</gene>
<evidence type="ECO:0008006" key="6">
    <source>
        <dbReference type="Google" id="ProtNLM"/>
    </source>
</evidence>
<name>A0A2T2XKF6_9FIRM</name>
<dbReference type="InterPro" id="IPR008201">
    <property type="entry name" value="HepT-like"/>
</dbReference>